<comment type="subcellular location">
    <subcellularLocation>
        <location evidence="1 8">Cell membrane</location>
        <topology evidence="1 8">Multi-pass membrane protein</topology>
    </subcellularLocation>
</comment>
<dbReference type="PANTHER" id="PTHR30561">
    <property type="entry name" value="SMR FAMILY PROTON-DEPENDENT DRUG EFFLUX TRANSPORTER SUGE"/>
    <property type="match status" value="1"/>
</dbReference>
<keyword evidence="12" id="KW-1185">Reference proteome</keyword>
<dbReference type="EMBL" id="LKHV02000001">
    <property type="protein sequence ID" value="MCS5708156.1"/>
    <property type="molecule type" value="Genomic_DNA"/>
</dbReference>
<name>A0A0Q9YCU9_9GAMM</name>
<evidence type="ECO:0000256" key="7">
    <source>
        <dbReference type="ARBA" id="ARBA00038032"/>
    </source>
</evidence>
<dbReference type="Gene3D" id="1.10.3730.20">
    <property type="match status" value="1"/>
</dbReference>
<keyword evidence="4 8" id="KW-0812">Transmembrane</keyword>
<gene>
    <name evidence="10" type="primary">emrE</name>
    <name evidence="11" type="ORF">CC99x_004490</name>
    <name evidence="10" type="ORF">CC99x_01607</name>
</gene>
<dbReference type="GO" id="GO:0031460">
    <property type="term" value="P:glycine betaine transport"/>
    <property type="evidence" value="ECO:0007669"/>
    <property type="project" value="TreeGrafter"/>
</dbReference>
<evidence type="ECO:0000256" key="1">
    <source>
        <dbReference type="ARBA" id="ARBA00004651"/>
    </source>
</evidence>
<evidence type="ECO:0000256" key="9">
    <source>
        <dbReference type="SAM" id="Phobius"/>
    </source>
</evidence>
<evidence type="ECO:0000256" key="2">
    <source>
        <dbReference type="ARBA" id="ARBA00022448"/>
    </source>
</evidence>
<accession>A0A0Q9YCU9</accession>
<dbReference type="SUPFAM" id="SSF103481">
    <property type="entry name" value="Multidrug resistance efflux transporter EmrE"/>
    <property type="match status" value="1"/>
</dbReference>
<dbReference type="InterPro" id="IPR045324">
    <property type="entry name" value="Small_multidrug_res"/>
</dbReference>
<evidence type="ECO:0000256" key="3">
    <source>
        <dbReference type="ARBA" id="ARBA00022475"/>
    </source>
</evidence>
<comment type="caution">
    <text evidence="10">The sequence shown here is derived from an EMBL/GenBank/DDBJ whole genome shotgun (WGS) entry which is preliminary data.</text>
</comment>
<feature type="transmembrane region" description="Helical" evidence="9">
    <location>
        <begin position="58"/>
        <end position="79"/>
    </location>
</feature>
<keyword evidence="3" id="KW-1003">Cell membrane</keyword>
<keyword evidence="6 9" id="KW-0472">Membrane</keyword>
<dbReference type="GO" id="GO:0015220">
    <property type="term" value="F:choline transmembrane transporter activity"/>
    <property type="evidence" value="ECO:0007669"/>
    <property type="project" value="TreeGrafter"/>
</dbReference>
<reference evidence="11" key="2">
    <citation type="journal article" date="2016" name="Genome Announc.">
        <title>Draft Genome Sequences of Two Novel Amoeba-Resistant Intranuclear Bacteria, 'Candidatus Berkiella cookevillensis' and 'Candidatus Berkiella aquae'.</title>
        <authorList>
            <person name="Mehari Y.T."/>
            <person name="Arivett B.A."/>
            <person name="Farone A.L."/>
            <person name="Gunderson J.H."/>
            <person name="Farone M.B."/>
        </authorList>
    </citation>
    <scope>NUCLEOTIDE SEQUENCE</scope>
    <source>
        <strain evidence="11">CC99</strain>
    </source>
</reference>
<sequence>MLSYIYLAIAVMAEVIATSSLKASEEFTRFWPTALVVSSYIVAFYFLMLSLRSLPVGIAYAIWCGFGIILIAVIGWVVYGQKLDIPAILGMAMILSGILIIHLFSDAA</sequence>
<dbReference type="OrthoDB" id="9808638at2"/>
<dbReference type="GO" id="GO:0015199">
    <property type="term" value="F:amino-acid betaine transmembrane transporter activity"/>
    <property type="evidence" value="ECO:0007669"/>
    <property type="project" value="TreeGrafter"/>
</dbReference>
<dbReference type="EMBL" id="LKHV01000007">
    <property type="protein sequence ID" value="KRG18395.1"/>
    <property type="molecule type" value="Genomic_DNA"/>
</dbReference>
<dbReference type="GO" id="GO:0015297">
    <property type="term" value="F:antiporter activity"/>
    <property type="evidence" value="ECO:0007669"/>
    <property type="project" value="TreeGrafter"/>
</dbReference>
<evidence type="ECO:0000256" key="4">
    <source>
        <dbReference type="ARBA" id="ARBA00022692"/>
    </source>
</evidence>
<evidence type="ECO:0000313" key="10">
    <source>
        <dbReference type="EMBL" id="KRG18395.1"/>
    </source>
</evidence>
<organism evidence="10">
    <name type="scientific">Candidatus Berkiella cookevillensis</name>
    <dbReference type="NCBI Taxonomy" id="437022"/>
    <lineage>
        <taxon>Bacteria</taxon>
        <taxon>Pseudomonadati</taxon>
        <taxon>Pseudomonadota</taxon>
        <taxon>Gammaproteobacteria</taxon>
        <taxon>Candidatus Berkiellales</taxon>
        <taxon>Candidatus Berkiellaceae</taxon>
        <taxon>Candidatus Berkiella</taxon>
    </lineage>
</organism>
<reference evidence="10" key="1">
    <citation type="submission" date="2015-09" db="EMBL/GenBank/DDBJ databases">
        <title>Draft Genome Sequences of Two Novel Amoeba-resistant Intranuclear Bacteria, Candidatus Berkiella cookevillensis and Candidatus Berkiella aquae.</title>
        <authorList>
            <person name="Mehari Y.T."/>
            <person name="Arivett B.A."/>
            <person name="Farone A.L."/>
            <person name="Gunderson J.H."/>
            <person name="Farone M.B."/>
        </authorList>
    </citation>
    <scope>NUCLEOTIDE SEQUENCE [LARGE SCALE GENOMIC DNA]</scope>
    <source>
        <strain evidence="10">CC99</strain>
    </source>
</reference>
<evidence type="ECO:0000256" key="6">
    <source>
        <dbReference type="ARBA" id="ARBA00023136"/>
    </source>
</evidence>
<dbReference type="InterPro" id="IPR000390">
    <property type="entry name" value="Small_drug/metabolite_transptr"/>
</dbReference>
<keyword evidence="5 9" id="KW-1133">Transmembrane helix</keyword>
<dbReference type="PATRIC" id="fig|1590042.3.peg.1632"/>
<protein>
    <submittedName>
        <fullName evidence="10">Multidrug transporter EmrE</fullName>
    </submittedName>
    <submittedName>
        <fullName evidence="11">QacE family quaternary ammonium compound efflux SMR transporter</fullName>
    </submittedName>
</protein>
<keyword evidence="2" id="KW-0813">Transport</keyword>
<evidence type="ECO:0000256" key="5">
    <source>
        <dbReference type="ARBA" id="ARBA00022989"/>
    </source>
</evidence>
<dbReference type="Proteomes" id="UP000051494">
    <property type="component" value="Unassembled WGS sequence"/>
</dbReference>
<dbReference type="Pfam" id="PF00893">
    <property type="entry name" value="Multi_Drug_Res"/>
    <property type="match status" value="1"/>
</dbReference>
<proteinExistence type="inferred from homology"/>
<evidence type="ECO:0000313" key="12">
    <source>
        <dbReference type="Proteomes" id="UP000051494"/>
    </source>
</evidence>
<dbReference type="InterPro" id="IPR037185">
    <property type="entry name" value="EmrE-like"/>
</dbReference>
<dbReference type="PANTHER" id="PTHR30561:SF1">
    <property type="entry name" value="MULTIDRUG TRANSPORTER EMRE"/>
    <property type="match status" value="1"/>
</dbReference>
<comment type="similarity">
    <text evidence="7 8">Belongs to the drug/metabolite transporter (DMT) superfamily. Small multidrug resistance (SMR) (TC 2.A.7.1) family.</text>
</comment>
<dbReference type="AlphaFoldDB" id="A0A0Q9YCU9"/>
<dbReference type="STRING" id="437022.CC99x_01607"/>
<evidence type="ECO:0000313" key="11">
    <source>
        <dbReference type="EMBL" id="MCS5708156.1"/>
    </source>
</evidence>
<dbReference type="GO" id="GO:0005886">
    <property type="term" value="C:plasma membrane"/>
    <property type="evidence" value="ECO:0007669"/>
    <property type="project" value="UniProtKB-SubCell"/>
</dbReference>
<dbReference type="GO" id="GO:1990961">
    <property type="term" value="P:xenobiotic detoxification by transmembrane export across the plasma membrane"/>
    <property type="evidence" value="ECO:0007669"/>
    <property type="project" value="UniProtKB-ARBA"/>
</dbReference>
<dbReference type="FunFam" id="1.10.3730.20:FF:000001">
    <property type="entry name" value="Quaternary ammonium compound resistance transporter SugE"/>
    <property type="match status" value="1"/>
</dbReference>
<reference evidence="11" key="3">
    <citation type="submission" date="2021-06" db="EMBL/GenBank/DDBJ databases">
        <title>Genomic Description and Analysis of Intracellular Bacteria, Candidatus Berkiella cookevillensis and Candidatus Berkiella aquae.</title>
        <authorList>
            <person name="Kidane D.T."/>
            <person name="Mehari Y.T."/>
            <person name="Rice F.C."/>
            <person name="Arivett B.A."/>
            <person name="Farone A.L."/>
            <person name="Berk S.G."/>
            <person name="Farone M.B."/>
        </authorList>
    </citation>
    <scope>NUCLEOTIDE SEQUENCE</scope>
    <source>
        <strain evidence="11">CC99</strain>
    </source>
</reference>
<dbReference type="RefSeq" id="WP_057624733.1">
    <property type="nucleotide sequence ID" value="NZ_LKHV02000001.1"/>
</dbReference>
<evidence type="ECO:0000256" key="8">
    <source>
        <dbReference type="RuleBase" id="RU003942"/>
    </source>
</evidence>
<feature type="transmembrane region" description="Helical" evidence="9">
    <location>
        <begin position="85"/>
        <end position="104"/>
    </location>
</feature>
<feature type="transmembrane region" description="Helical" evidence="9">
    <location>
        <begin position="29"/>
        <end position="51"/>
    </location>
</feature>